<dbReference type="EMBL" id="JAYGIL010000029">
    <property type="protein sequence ID" value="MEA5405070.1"/>
    <property type="molecule type" value="Genomic_DNA"/>
</dbReference>
<feature type="signal peptide" evidence="1">
    <location>
        <begin position="1"/>
        <end position="23"/>
    </location>
</feature>
<dbReference type="RefSeq" id="WP_323698490.1">
    <property type="nucleotide sequence ID" value="NZ_JAYGIL010000029.1"/>
</dbReference>
<organism evidence="3 4">
    <name type="scientific">Arcicella gelida</name>
    <dbReference type="NCBI Taxonomy" id="2984195"/>
    <lineage>
        <taxon>Bacteria</taxon>
        <taxon>Pseudomonadati</taxon>
        <taxon>Bacteroidota</taxon>
        <taxon>Cytophagia</taxon>
        <taxon>Cytophagales</taxon>
        <taxon>Flectobacillaceae</taxon>
        <taxon>Arcicella</taxon>
    </lineage>
</organism>
<feature type="domain" description="Alginate export" evidence="2">
    <location>
        <begin position="28"/>
        <end position="170"/>
    </location>
</feature>
<accession>A0ABU5S9B4</accession>
<sequence>MKKSYIFKLALVLFLGTSTQFIAKAQFTLQGQMRTRTEVRNGLGNLVANDAKSAAFTSQRTRLNFGYKWDRVTFGAAIQDVRVWGQDASSISNADGAKLMLHEGWAEVTLANKADTTIKFKLVDLLSIKIGRQELIYDDVRLIGNLDWLQQGRRHDMVLLKGVHHGWQFDVGLAFNQNADAFGITGTGYVPANLSPTTRTSTGVLVPTPAGIIPLTVGGGIGANSVKTGGALAWINPPSTNGASQDYKSFKSVYISRKFNQTKFSGLFFQDDFSAYRLDSVGSASTGYVYGRRFVAASATDAFDYGQSRSRTTYGLMINHTIGNASGFGKIALQGAYYGQTGKDREGNDMDAYHYTLAATYQKSRWAFTLGYDVLSGNDGSSATNNYKASTGKNNRFDPLYGTPHRHWGYMDYFYVGTNSPAGGLNNGYFKAKYTTNTVTVGVDYHSFALNKATTKGDGTLVGTDLGNEIDFTLNYNMNKFTNLELGYSVMMATANMPFAKGQATTDVAANNFNKTGTWFYAMINIRPDFFYAKPVAIK</sequence>
<dbReference type="Pfam" id="PF13372">
    <property type="entry name" value="Alginate_exp"/>
    <property type="match status" value="1"/>
</dbReference>
<evidence type="ECO:0000259" key="2">
    <source>
        <dbReference type="Pfam" id="PF13372"/>
    </source>
</evidence>
<gene>
    <name evidence="3" type="ORF">VB776_19200</name>
</gene>
<evidence type="ECO:0000313" key="3">
    <source>
        <dbReference type="EMBL" id="MEA5405070.1"/>
    </source>
</evidence>
<protein>
    <submittedName>
        <fullName evidence="3">Alginate export family protein</fullName>
    </submittedName>
</protein>
<name>A0ABU5S9B4_9BACT</name>
<feature type="chain" id="PRO_5047455865" evidence="1">
    <location>
        <begin position="24"/>
        <end position="539"/>
    </location>
</feature>
<evidence type="ECO:0000256" key="1">
    <source>
        <dbReference type="SAM" id="SignalP"/>
    </source>
</evidence>
<dbReference type="Proteomes" id="UP001303899">
    <property type="component" value="Unassembled WGS sequence"/>
</dbReference>
<comment type="caution">
    <text evidence="3">The sequence shown here is derived from an EMBL/GenBank/DDBJ whole genome shotgun (WGS) entry which is preliminary data.</text>
</comment>
<keyword evidence="4" id="KW-1185">Reference proteome</keyword>
<evidence type="ECO:0000313" key="4">
    <source>
        <dbReference type="Proteomes" id="UP001303899"/>
    </source>
</evidence>
<reference evidence="3 4" key="1">
    <citation type="submission" date="2023-12" db="EMBL/GenBank/DDBJ databases">
        <title>Novel species of the genus Arcicella isolated from rivers.</title>
        <authorList>
            <person name="Lu H."/>
        </authorList>
    </citation>
    <scope>NUCLEOTIDE SEQUENCE [LARGE SCALE GENOMIC DNA]</scope>
    <source>
        <strain evidence="3 4">DC2W</strain>
    </source>
</reference>
<keyword evidence="1" id="KW-0732">Signal</keyword>
<proteinExistence type="predicted"/>
<dbReference type="InterPro" id="IPR025388">
    <property type="entry name" value="Alginate_export_dom"/>
</dbReference>